<evidence type="ECO:0000256" key="4">
    <source>
        <dbReference type="ARBA" id="ARBA00023134"/>
    </source>
</evidence>
<protein>
    <recommendedName>
        <fullName evidence="6">Tubulin/FtsZ GTPase domain-containing protein</fullName>
    </recommendedName>
</protein>
<dbReference type="InterPro" id="IPR003008">
    <property type="entry name" value="Tubulin_FtsZ_GTPase"/>
</dbReference>
<evidence type="ECO:0000259" key="6">
    <source>
        <dbReference type="SMART" id="SM00864"/>
    </source>
</evidence>
<dbReference type="Pfam" id="PF03953">
    <property type="entry name" value="Tubulin_C"/>
    <property type="match status" value="1"/>
</dbReference>
<dbReference type="InterPro" id="IPR023123">
    <property type="entry name" value="Tubulin_C"/>
</dbReference>
<keyword evidence="2 5" id="KW-0493">Microtubule</keyword>
<dbReference type="InterPro" id="IPR017975">
    <property type="entry name" value="Tubulin_CS"/>
</dbReference>
<evidence type="ECO:0000256" key="2">
    <source>
        <dbReference type="ARBA" id="ARBA00022701"/>
    </source>
</evidence>
<dbReference type="SUPFAM" id="SSF52490">
    <property type="entry name" value="Tubulin nucleotide-binding domain-like"/>
    <property type="match status" value="1"/>
</dbReference>
<dbReference type="EMBL" id="GEDC01015382">
    <property type="protein sequence ID" value="JAS21916.1"/>
    <property type="molecule type" value="Transcribed_RNA"/>
</dbReference>
<dbReference type="InterPro" id="IPR036525">
    <property type="entry name" value="Tubulin/FtsZ_GTPase_sf"/>
</dbReference>
<dbReference type="Pfam" id="PF00091">
    <property type="entry name" value="Tubulin"/>
    <property type="match status" value="1"/>
</dbReference>
<gene>
    <name evidence="7" type="ORF">g.368</name>
</gene>
<dbReference type="PRINTS" id="PR01161">
    <property type="entry name" value="TUBULIN"/>
</dbReference>
<dbReference type="PROSITE" id="PS00227">
    <property type="entry name" value="TUBULIN"/>
    <property type="match status" value="1"/>
</dbReference>
<dbReference type="InterPro" id="IPR018316">
    <property type="entry name" value="Tubulin/FtsZ_2-layer-sand-dom"/>
</dbReference>
<proteinExistence type="inferred from homology"/>
<organism evidence="7">
    <name type="scientific">Clastoptera arizonana</name>
    <name type="common">Arizona spittle bug</name>
    <dbReference type="NCBI Taxonomy" id="38151"/>
    <lineage>
        <taxon>Eukaryota</taxon>
        <taxon>Metazoa</taxon>
        <taxon>Ecdysozoa</taxon>
        <taxon>Arthropoda</taxon>
        <taxon>Hexapoda</taxon>
        <taxon>Insecta</taxon>
        <taxon>Pterygota</taxon>
        <taxon>Neoptera</taxon>
        <taxon>Paraneoptera</taxon>
        <taxon>Hemiptera</taxon>
        <taxon>Auchenorrhyncha</taxon>
        <taxon>Cercopoidea</taxon>
        <taxon>Clastopteridae</taxon>
        <taxon>Clastoptera</taxon>
    </lineage>
</organism>
<dbReference type="GO" id="GO:0005525">
    <property type="term" value="F:GTP binding"/>
    <property type="evidence" value="ECO:0007669"/>
    <property type="project" value="UniProtKB-UniRule"/>
</dbReference>
<evidence type="ECO:0000256" key="3">
    <source>
        <dbReference type="ARBA" id="ARBA00022741"/>
    </source>
</evidence>
<dbReference type="InterPro" id="IPR004057">
    <property type="entry name" value="Epsilon_tubulin"/>
</dbReference>
<accession>A0A1B6D8E1</accession>
<evidence type="ECO:0000313" key="7">
    <source>
        <dbReference type="EMBL" id="JAS21916.1"/>
    </source>
</evidence>
<dbReference type="Gene3D" id="1.10.287.600">
    <property type="entry name" value="Helix hairpin bin"/>
    <property type="match status" value="1"/>
</dbReference>
<dbReference type="SMART" id="SM00864">
    <property type="entry name" value="Tubulin"/>
    <property type="match status" value="1"/>
</dbReference>
<dbReference type="InterPro" id="IPR000217">
    <property type="entry name" value="Tubulin"/>
</dbReference>
<dbReference type="PRINTS" id="PR01519">
    <property type="entry name" value="EPSLNTUBULIN"/>
</dbReference>
<dbReference type="GO" id="GO:0007017">
    <property type="term" value="P:microtubule-based process"/>
    <property type="evidence" value="ECO:0007669"/>
    <property type="project" value="InterPro"/>
</dbReference>
<comment type="similarity">
    <text evidence="1 5">Belongs to the tubulin family.</text>
</comment>
<name>A0A1B6D8E1_9HEMI</name>
<evidence type="ECO:0000256" key="5">
    <source>
        <dbReference type="RuleBase" id="RU000352"/>
    </source>
</evidence>
<keyword evidence="4 5" id="KW-0342">GTP-binding</keyword>
<evidence type="ECO:0000256" key="1">
    <source>
        <dbReference type="ARBA" id="ARBA00009636"/>
    </source>
</evidence>
<dbReference type="PANTHER" id="PTHR11588">
    <property type="entry name" value="TUBULIN"/>
    <property type="match status" value="1"/>
</dbReference>
<sequence>MSEFIVIQVGQCGNQIGSAFWPSVLEEHGFLHDITSTQKYNLSPKKKLNDALHSFFWSPNGIPNDCQTLYDLQKSKTKARAVLVDMEESVVGRYDRGPLRNLFDKTCSLTNHPGSGNNWAIGHYLHARDHNEKFIDILRRSAERCDFLHGFLLMFSLGGGTGSGLGTAIVNLVQDEFPLVDRLITCVHPGIYNDVVTSPYNIGLSLQKLSEHATCVFPIDNKALGDICLRLKPTKDMVNWKPYKDMNSIIVKMLLNLTSGSRFPGPLNLDMNELATNLVPRPRLHYLSCSLSPLHFGCSKDVGYRPRDLFVEVCSRDNQLDRINSLSGTILSSALICRGDVPLFTCRDYVNRFQAKFKFVGWNKTGIKTSLCSIPAAGVSSSLLSLTNSSNMSSLFQDALHHFNLLYRRKAHVHHYTNVDGFESSDFDVAKESMLDSIQRYNEASHVINIPRLKLL</sequence>
<dbReference type="Gene3D" id="3.40.50.1440">
    <property type="entry name" value="Tubulin/FtsZ, GTPase domain"/>
    <property type="match status" value="1"/>
</dbReference>
<dbReference type="SUPFAM" id="SSF55307">
    <property type="entry name" value="Tubulin C-terminal domain-like"/>
    <property type="match status" value="1"/>
</dbReference>
<dbReference type="GO" id="GO:0005874">
    <property type="term" value="C:microtubule"/>
    <property type="evidence" value="ECO:0007669"/>
    <property type="project" value="UniProtKB-KW"/>
</dbReference>
<keyword evidence="3 5" id="KW-0547">Nucleotide-binding</keyword>
<reference evidence="7" key="1">
    <citation type="submission" date="2015-12" db="EMBL/GenBank/DDBJ databases">
        <title>De novo transcriptome assembly of four potential Pierce s Disease insect vectors from Arizona vineyards.</title>
        <authorList>
            <person name="Tassone E.E."/>
        </authorList>
    </citation>
    <scope>NUCLEOTIDE SEQUENCE</scope>
</reference>
<feature type="domain" description="Tubulin/FtsZ GTPase" evidence="6">
    <location>
        <begin position="66"/>
        <end position="265"/>
    </location>
</feature>
<dbReference type="AlphaFoldDB" id="A0A1B6D8E1"/>
<dbReference type="InterPro" id="IPR008280">
    <property type="entry name" value="Tub_FtsZ_C"/>
</dbReference>